<organism evidence="1 2">
    <name type="scientific">Echinicola jeungdonensis</name>
    <dbReference type="NCBI Taxonomy" id="709343"/>
    <lineage>
        <taxon>Bacteria</taxon>
        <taxon>Pseudomonadati</taxon>
        <taxon>Bacteroidota</taxon>
        <taxon>Cytophagia</taxon>
        <taxon>Cytophagales</taxon>
        <taxon>Cyclobacteriaceae</taxon>
        <taxon>Echinicola</taxon>
    </lineage>
</organism>
<gene>
    <name evidence="1" type="ORF">ACFFUR_05540</name>
</gene>
<dbReference type="Proteomes" id="UP001589654">
    <property type="component" value="Unassembled WGS sequence"/>
</dbReference>
<evidence type="ECO:0000313" key="2">
    <source>
        <dbReference type="Proteomes" id="UP001589654"/>
    </source>
</evidence>
<dbReference type="InterPro" id="IPR046037">
    <property type="entry name" value="DUF5995"/>
</dbReference>
<name>A0ABV5J391_9BACT</name>
<dbReference type="RefSeq" id="WP_290249285.1">
    <property type="nucleotide sequence ID" value="NZ_JAUFQT010000002.1"/>
</dbReference>
<dbReference type="Pfam" id="PF19458">
    <property type="entry name" value="DUF5995"/>
    <property type="match status" value="1"/>
</dbReference>
<evidence type="ECO:0000313" key="1">
    <source>
        <dbReference type="EMBL" id="MFB9211261.1"/>
    </source>
</evidence>
<reference evidence="1 2" key="1">
    <citation type="submission" date="2024-09" db="EMBL/GenBank/DDBJ databases">
        <authorList>
            <person name="Sun Q."/>
            <person name="Mori K."/>
        </authorList>
    </citation>
    <scope>NUCLEOTIDE SEQUENCE [LARGE SCALE GENOMIC DNA]</scope>
    <source>
        <strain evidence="1 2">CECT 7682</strain>
    </source>
</reference>
<keyword evidence="2" id="KW-1185">Reference proteome</keyword>
<sequence length="255" mass="29292">MKSIDQVISRMDEIVEECKSKKSRIGYFAVLYRRVTIRIREGIENGEFEDNPRMEKLDILFAQRFFDAYDNYINEDSTTESWLHAFDTSKSSGYLVLQHLLLGVNAHINLDLGIATVETMEGKNLIEIINDFDKINLILAELVDGVKANISKVSPVFGFLIQFANGKDEMLMEFSIRLARDGAWKFANLYFIAEDRALCLNERDERIANLASKIANPGTRLKWMVKLISWTEWKSIPKVMDQLEVIAQECAPNQL</sequence>
<proteinExistence type="predicted"/>
<dbReference type="EMBL" id="JBHMEW010000045">
    <property type="protein sequence ID" value="MFB9211261.1"/>
    <property type="molecule type" value="Genomic_DNA"/>
</dbReference>
<accession>A0ABV5J391</accession>
<comment type="caution">
    <text evidence="1">The sequence shown here is derived from an EMBL/GenBank/DDBJ whole genome shotgun (WGS) entry which is preliminary data.</text>
</comment>
<protein>
    <submittedName>
        <fullName evidence="1">DUF5995 family protein</fullName>
    </submittedName>
</protein>